<dbReference type="HAMAP" id="MF_00227">
    <property type="entry name" value="RNase_P"/>
    <property type="match status" value="1"/>
</dbReference>
<dbReference type="AlphaFoldDB" id="A0A136KFT3"/>
<evidence type="ECO:0000256" key="4">
    <source>
        <dbReference type="ARBA" id="ARBA00022801"/>
    </source>
</evidence>
<gene>
    <name evidence="6 8" type="primary">rnpA</name>
    <name evidence="8" type="ORF">UZ20_WS6002000804</name>
</gene>
<dbReference type="GO" id="GO:0000049">
    <property type="term" value="F:tRNA binding"/>
    <property type="evidence" value="ECO:0007669"/>
    <property type="project" value="UniProtKB-UniRule"/>
</dbReference>
<comment type="caution">
    <text evidence="8">The sequence shown here is derived from an EMBL/GenBank/DDBJ whole genome shotgun (WGS) entry which is preliminary data.</text>
</comment>
<name>A0A136KFT3_9BACT</name>
<keyword evidence="1 6" id="KW-0819">tRNA processing</keyword>
<evidence type="ECO:0000313" key="8">
    <source>
        <dbReference type="EMBL" id="KXK08276.1"/>
    </source>
</evidence>
<dbReference type="InterPro" id="IPR020568">
    <property type="entry name" value="Ribosomal_Su5_D2-typ_SF"/>
</dbReference>
<organism evidence="8 9">
    <name type="scientific">candidate division WS6 bacterium OLB21</name>
    <dbReference type="NCBI Taxonomy" id="1617427"/>
    <lineage>
        <taxon>Bacteria</taxon>
        <taxon>Candidatus Dojkabacteria</taxon>
    </lineage>
</organism>
<evidence type="ECO:0000256" key="7">
    <source>
        <dbReference type="NCBIfam" id="TIGR00188"/>
    </source>
</evidence>
<dbReference type="PANTHER" id="PTHR33992:SF1">
    <property type="entry name" value="RIBONUCLEASE P PROTEIN COMPONENT"/>
    <property type="match status" value="1"/>
</dbReference>
<evidence type="ECO:0000256" key="6">
    <source>
        <dbReference type="HAMAP-Rule" id="MF_00227"/>
    </source>
</evidence>
<keyword evidence="2 6" id="KW-0540">Nuclease</keyword>
<dbReference type="Pfam" id="PF00825">
    <property type="entry name" value="Ribonuclease_P"/>
    <property type="match status" value="1"/>
</dbReference>
<comment type="subunit">
    <text evidence="6">Consists of a catalytic RNA component (M1 or rnpB) and a protein subunit.</text>
</comment>
<proteinExistence type="inferred from homology"/>
<dbReference type="GO" id="GO:0030677">
    <property type="term" value="C:ribonuclease P complex"/>
    <property type="evidence" value="ECO:0007669"/>
    <property type="project" value="TreeGrafter"/>
</dbReference>
<dbReference type="STRING" id="1617427.UZ20_WS6002000804"/>
<evidence type="ECO:0000256" key="2">
    <source>
        <dbReference type="ARBA" id="ARBA00022722"/>
    </source>
</evidence>
<evidence type="ECO:0000256" key="5">
    <source>
        <dbReference type="ARBA" id="ARBA00022884"/>
    </source>
</evidence>
<keyword evidence="4 6" id="KW-0378">Hydrolase</keyword>
<comment type="catalytic activity">
    <reaction evidence="6">
        <text>Endonucleolytic cleavage of RNA, removing 5'-extranucleotides from tRNA precursor.</text>
        <dbReference type="EC" id="3.1.26.5"/>
    </reaction>
</comment>
<dbReference type="GO" id="GO:0001682">
    <property type="term" value="P:tRNA 5'-leader removal"/>
    <property type="evidence" value="ECO:0007669"/>
    <property type="project" value="UniProtKB-UniRule"/>
</dbReference>
<reference evidence="8 9" key="1">
    <citation type="submission" date="2015-02" db="EMBL/GenBank/DDBJ databases">
        <title>Improved understanding of the partial-nitritation anammox process through 23 genomes representing the majority of the microbial community.</title>
        <authorList>
            <person name="Speth D.R."/>
            <person name="In T Zandt M."/>
            <person name="Guerrero Cruz S."/>
            <person name="Jetten M.S."/>
            <person name="Dutilh B.E."/>
        </authorList>
    </citation>
    <scope>NUCLEOTIDE SEQUENCE [LARGE SCALE GENOMIC DNA]</scope>
    <source>
        <strain evidence="8">OLB21</strain>
    </source>
</reference>
<dbReference type="SUPFAM" id="SSF54211">
    <property type="entry name" value="Ribosomal protein S5 domain 2-like"/>
    <property type="match status" value="1"/>
</dbReference>
<dbReference type="PANTHER" id="PTHR33992">
    <property type="entry name" value="RIBONUCLEASE P PROTEIN COMPONENT"/>
    <property type="match status" value="1"/>
</dbReference>
<comment type="similarity">
    <text evidence="6">Belongs to the RnpA family.</text>
</comment>
<keyword evidence="3 6" id="KW-0255">Endonuclease</keyword>
<sequence length="124" mass="14276">MLAKPHRLRTTADFDRVYKQGKCYKTRFFRAYIRKHVKLSPKEGITALPRFGIVASKKTGTAVQRNTAKRILRTIVKEQLPSLHSEFEMVIIAYNTLLDADSNTLKLELEEILTAADLKKRQKS</sequence>
<dbReference type="Gene3D" id="3.30.230.10">
    <property type="match status" value="1"/>
</dbReference>
<dbReference type="Proteomes" id="UP000070449">
    <property type="component" value="Unassembled WGS sequence"/>
</dbReference>
<dbReference type="GO" id="GO:0004526">
    <property type="term" value="F:ribonuclease P activity"/>
    <property type="evidence" value="ECO:0007669"/>
    <property type="project" value="UniProtKB-UniRule"/>
</dbReference>
<dbReference type="InterPro" id="IPR000100">
    <property type="entry name" value="RNase_P"/>
</dbReference>
<evidence type="ECO:0000256" key="3">
    <source>
        <dbReference type="ARBA" id="ARBA00022759"/>
    </source>
</evidence>
<accession>A0A136KFT3</accession>
<dbReference type="EMBL" id="JYPD01000025">
    <property type="protein sequence ID" value="KXK08276.1"/>
    <property type="molecule type" value="Genomic_DNA"/>
</dbReference>
<evidence type="ECO:0000256" key="1">
    <source>
        <dbReference type="ARBA" id="ARBA00022694"/>
    </source>
</evidence>
<comment type="function">
    <text evidence="6">RNaseP catalyzes the removal of the 5'-leader sequence from pre-tRNA to produce the mature 5'-terminus. It can also cleave other RNA substrates such as 4.5S RNA. The protein component plays an auxiliary but essential role in vivo by binding to the 5'-leader sequence and broadening the substrate specificity of the ribozyme.</text>
</comment>
<dbReference type="GO" id="GO:0042781">
    <property type="term" value="F:3'-tRNA processing endoribonuclease activity"/>
    <property type="evidence" value="ECO:0007669"/>
    <property type="project" value="TreeGrafter"/>
</dbReference>
<keyword evidence="5 6" id="KW-0694">RNA-binding</keyword>
<evidence type="ECO:0000313" key="9">
    <source>
        <dbReference type="Proteomes" id="UP000070449"/>
    </source>
</evidence>
<dbReference type="EC" id="3.1.26.5" evidence="6 7"/>
<dbReference type="InterPro" id="IPR014721">
    <property type="entry name" value="Ribsml_uS5_D2-typ_fold_subgr"/>
</dbReference>
<dbReference type="NCBIfam" id="TIGR00188">
    <property type="entry name" value="rnpA"/>
    <property type="match status" value="1"/>
</dbReference>
<protein>
    <recommendedName>
        <fullName evidence="6 7">Ribonuclease P protein component</fullName>
        <shortName evidence="6">RNase P protein</shortName>
        <shortName evidence="6">RNaseP protein</shortName>
        <ecNumber evidence="6 7">3.1.26.5</ecNumber>
    </recommendedName>
    <alternativeName>
        <fullName evidence="6">Protein C5</fullName>
    </alternativeName>
</protein>